<dbReference type="KEGG" id="tco:Theco_1204"/>
<dbReference type="STRING" id="717605.Theco_1204"/>
<dbReference type="AlphaFoldDB" id="L0EC66"/>
<gene>
    <name evidence="2" type="ordered locus">Theco_1204</name>
</gene>
<reference evidence="3" key="1">
    <citation type="submission" date="2012-01" db="EMBL/GenBank/DDBJ databases">
        <title>Complete sequence of chromosome of Thermobacillus composti KWC4.</title>
        <authorList>
            <person name="Lucas S."/>
            <person name="Han J."/>
            <person name="Lapidus A."/>
            <person name="Cheng J.-F."/>
            <person name="Goodwin L."/>
            <person name="Pitluck S."/>
            <person name="Peters L."/>
            <person name="Ovchinnikova G."/>
            <person name="Teshima H."/>
            <person name="Detter J.C."/>
            <person name="Han C."/>
            <person name="Tapia R."/>
            <person name="Land M."/>
            <person name="Hauser L."/>
            <person name="Kyrpides N."/>
            <person name="Ivanova N."/>
            <person name="Pagani I."/>
            <person name="Anderson I."/>
            <person name="Woyke T."/>
        </authorList>
    </citation>
    <scope>NUCLEOTIDE SEQUENCE [LARGE SCALE GENOMIC DNA]</scope>
    <source>
        <strain evidence="3">DSM 18247 / JCM 13945 / KWC4</strain>
    </source>
</reference>
<keyword evidence="3" id="KW-1185">Reference proteome</keyword>
<dbReference type="eggNOG" id="ENOG502ZQNN">
    <property type="taxonomic scope" value="Bacteria"/>
</dbReference>
<protein>
    <submittedName>
        <fullName evidence="2">Uncharacterized protein</fullName>
    </submittedName>
</protein>
<dbReference type="EMBL" id="CP003255">
    <property type="protein sequence ID" value="AGA57372.1"/>
    <property type="molecule type" value="Genomic_DNA"/>
</dbReference>
<proteinExistence type="predicted"/>
<feature type="chain" id="PRO_5003940829" evidence="1">
    <location>
        <begin position="30"/>
        <end position="290"/>
    </location>
</feature>
<evidence type="ECO:0000313" key="3">
    <source>
        <dbReference type="Proteomes" id="UP000010795"/>
    </source>
</evidence>
<accession>L0EC66</accession>
<evidence type="ECO:0000313" key="2">
    <source>
        <dbReference type="EMBL" id="AGA57372.1"/>
    </source>
</evidence>
<evidence type="ECO:0000256" key="1">
    <source>
        <dbReference type="SAM" id="SignalP"/>
    </source>
</evidence>
<sequence length="290" mass="32933">MSRARVVGMTRLALALFLLLLVLSGCTQANEPVNEPVQPVVEDAIDRNGVDKREVPIDPGLVNSGTDAAPEESPHVLAAIDDAETFIEAVKARDADRLVQLLGVTMHFIGTRMDHETAETVIEGFATNFDMDSLTVTMNREGIAWGPAYGQYEFKLSDNRGENRFEPWSDEDRLLIRYEENGTRIFYNPYIRYFPFAGEMVSHYMELIQAEDADGLAVFLNPDDIVVPIWIAEETIDNYKQFLNGDSPNIRYLNRFFFVVANDRNEEHRIQVIFGDGLMGIRDEFIPEFQ</sequence>
<feature type="signal peptide" evidence="1">
    <location>
        <begin position="1"/>
        <end position="29"/>
    </location>
</feature>
<organism evidence="2 3">
    <name type="scientific">Thermobacillus composti (strain DSM 18247 / JCM 13945 / KWC4)</name>
    <dbReference type="NCBI Taxonomy" id="717605"/>
    <lineage>
        <taxon>Bacteria</taxon>
        <taxon>Bacillati</taxon>
        <taxon>Bacillota</taxon>
        <taxon>Bacilli</taxon>
        <taxon>Bacillales</taxon>
        <taxon>Paenibacillaceae</taxon>
        <taxon>Thermobacillus</taxon>
    </lineage>
</organism>
<name>L0EC66_THECK</name>
<dbReference type="PROSITE" id="PS51257">
    <property type="entry name" value="PROKAR_LIPOPROTEIN"/>
    <property type="match status" value="1"/>
</dbReference>
<dbReference type="Proteomes" id="UP000010795">
    <property type="component" value="Chromosome"/>
</dbReference>
<dbReference type="HOGENOM" id="CLU_959551_0_0_9"/>
<keyword evidence="1" id="KW-0732">Signal</keyword>